<dbReference type="GO" id="GO:0008270">
    <property type="term" value="F:zinc ion binding"/>
    <property type="evidence" value="ECO:0007669"/>
    <property type="project" value="InterPro"/>
</dbReference>
<dbReference type="AlphaFoldDB" id="B9K8W1"/>
<sequence>MVVLRTILSVLLAAVSVLAFSWSGHEGLTYYIVKDIVPDEMVKITPYNYQEKRIYNLSKLVLEDVCGKGTMEAWEGALLPPNPSPVEGKVPAWQILTVYSSEPDWGMDQGLELSPYQFLIGNSQGVRHMKYRIMGLEFFEADKSFYYFHDLAKEAFRRGDRYWGYRFLARALHYIEDLSQPYHNTPGETGEIFQALFDRSIMKMLMNAHYVYDDYLAYLIYSGDEETIRTIEEAEPIFLKSEWHLVQEIRKLALSYFPKIHREIKKVFGDRLKERSGDLKSFTVVSVEEFKEADERGDLANLKRYTLELVGKVSSYLKGYLIDFLKTVRSF</sequence>
<evidence type="ECO:0000313" key="2">
    <source>
        <dbReference type="Proteomes" id="UP000000445"/>
    </source>
</evidence>
<dbReference type="STRING" id="309803.CTN_1218"/>
<name>B9K8W1_THENN</name>
<dbReference type="HOGENOM" id="CLU_862966_0_0_0"/>
<dbReference type="Gene3D" id="1.10.575.10">
    <property type="entry name" value="P1 Nuclease"/>
    <property type="match status" value="1"/>
</dbReference>
<dbReference type="InterPro" id="IPR008947">
    <property type="entry name" value="PLipase_C/P1_nuclease_dom_sf"/>
</dbReference>
<proteinExistence type="predicted"/>
<evidence type="ECO:0000313" key="1">
    <source>
        <dbReference type="EMBL" id="ACM23394.1"/>
    </source>
</evidence>
<dbReference type="eggNOG" id="ENOG5032KU4">
    <property type="taxonomic scope" value="Bacteria"/>
</dbReference>
<reference evidence="1 2" key="1">
    <citation type="journal article" date="2009" name="Biosci. Biotechnol. Biochem.">
        <title>WeGAS: a web-based microbial genome annotation system.</title>
        <authorList>
            <person name="Lee D."/>
            <person name="Seo H."/>
            <person name="Park C."/>
            <person name="Park K."/>
        </authorList>
    </citation>
    <scope>NUCLEOTIDE SEQUENCE [LARGE SCALE GENOMIC DNA]</scope>
    <source>
        <strain evidence="2">ATCC 49049 / DSM 4359 / NBRC 107923 / NS-E</strain>
    </source>
</reference>
<protein>
    <submittedName>
        <fullName evidence="1">Uncharacterized protein</fullName>
    </submittedName>
</protein>
<dbReference type="KEGG" id="tna:CTN_1218"/>
<dbReference type="CDD" id="cd11009">
    <property type="entry name" value="Zn_dep_PLPC"/>
    <property type="match status" value="1"/>
</dbReference>
<accession>B9K8W1</accession>
<dbReference type="SUPFAM" id="SSF48537">
    <property type="entry name" value="Phospholipase C/P1 nuclease"/>
    <property type="match status" value="1"/>
</dbReference>
<gene>
    <name evidence="1" type="ordered locus">CTN_1218</name>
</gene>
<dbReference type="GO" id="GO:0004629">
    <property type="term" value="F:phospholipase C activity"/>
    <property type="evidence" value="ECO:0007669"/>
    <property type="project" value="InterPro"/>
</dbReference>
<dbReference type="InterPro" id="IPR001531">
    <property type="entry name" value="Zn_PLipaseC"/>
</dbReference>
<dbReference type="Proteomes" id="UP000000445">
    <property type="component" value="Chromosome"/>
</dbReference>
<organism evidence="1 2">
    <name type="scientific">Thermotoga neapolitana (strain ATCC 49049 / DSM 4359 / NBRC 107923 / NS-E)</name>
    <dbReference type="NCBI Taxonomy" id="309803"/>
    <lineage>
        <taxon>Bacteria</taxon>
        <taxon>Thermotogati</taxon>
        <taxon>Thermotogota</taxon>
        <taxon>Thermotogae</taxon>
        <taxon>Thermotogales</taxon>
        <taxon>Thermotogaceae</taxon>
        <taxon>Thermotoga</taxon>
    </lineage>
</organism>
<keyword evidence="2" id="KW-1185">Reference proteome</keyword>
<dbReference type="EMBL" id="CP000916">
    <property type="protein sequence ID" value="ACM23394.1"/>
    <property type="molecule type" value="Genomic_DNA"/>
</dbReference>